<comment type="caution">
    <text evidence="9">The sequence shown here is derived from an EMBL/GenBank/DDBJ whole genome shotgun (WGS) entry which is preliminary data.</text>
</comment>
<keyword evidence="3" id="KW-1003">Cell membrane</keyword>
<feature type="transmembrane region" description="Helical" evidence="8">
    <location>
        <begin position="248"/>
        <end position="268"/>
    </location>
</feature>
<evidence type="ECO:0000256" key="1">
    <source>
        <dbReference type="ARBA" id="ARBA00004429"/>
    </source>
</evidence>
<evidence type="ECO:0000256" key="4">
    <source>
        <dbReference type="ARBA" id="ARBA00022519"/>
    </source>
</evidence>
<feature type="transmembrane region" description="Helical" evidence="8">
    <location>
        <begin position="375"/>
        <end position="392"/>
    </location>
</feature>
<dbReference type="EMBL" id="BAABHY010000001">
    <property type="protein sequence ID" value="GAA5103968.1"/>
    <property type="molecule type" value="Genomic_DNA"/>
</dbReference>
<feature type="transmembrane region" description="Helical" evidence="8">
    <location>
        <begin position="96"/>
        <end position="119"/>
    </location>
</feature>
<accession>A0ABP9N3Y2</accession>
<dbReference type="Gene3D" id="1.20.1740.10">
    <property type="entry name" value="Amino acid/polyamine transporter I"/>
    <property type="match status" value="1"/>
</dbReference>
<dbReference type="Proteomes" id="UP001500171">
    <property type="component" value="Unassembled WGS sequence"/>
</dbReference>
<evidence type="ECO:0000256" key="3">
    <source>
        <dbReference type="ARBA" id="ARBA00022475"/>
    </source>
</evidence>
<sequence>MQEGVLTKQQLKLVPFTRYDMGWVILCIGMAIGSGIIFLPIQIGLKGLWVFMLSVIITYPAIYILQNLYLKTLSQARECNDYTSVITQYLGPNWGVFLGIAYFLMLLKGMTAVSIAITYDSASFLQTFGITEQLMSQHFWWGLLVLAILISIAAQGEKLLFKVSGPMVIAKLAIVIIIGVVMIPHWNFGNIAAFPSLGALIRDTFLTLPFTLFSILFVQILSPMNVAFRKLEADSRIATYRAIRAHRIAYIVLVISVLFFAFSFTFTLTHDDAVYAYEQNITALALAAKVLPGSIIKLMTVMLNIFAILTAFFGVFMAFQEALKGIASNLLLRIVSKERLSDRLLTICVCLFALMALWLFVMTGIKFLLLQQISAPLYGFVSCLIPCFLVYKVPVLNHLKGMKVYFVILMGIMLCLSPFFKFFE</sequence>
<evidence type="ECO:0000256" key="8">
    <source>
        <dbReference type="SAM" id="Phobius"/>
    </source>
</evidence>
<reference evidence="10" key="1">
    <citation type="journal article" date="2019" name="Int. J. Syst. Evol. Microbiol.">
        <title>The Global Catalogue of Microorganisms (GCM) 10K type strain sequencing project: providing services to taxonomists for standard genome sequencing and annotation.</title>
        <authorList>
            <consortium name="The Broad Institute Genomics Platform"/>
            <consortium name="The Broad Institute Genome Sequencing Center for Infectious Disease"/>
            <person name="Wu L."/>
            <person name="Ma J."/>
        </authorList>
    </citation>
    <scope>NUCLEOTIDE SEQUENCE [LARGE SCALE GENOMIC DNA]</scope>
    <source>
        <strain evidence="10">JCM 18050</strain>
    </source>
</reference>
<keyword evidence="7 8" id="KW-0472">Membrane</keyword>
<feature type="transmembrane region" description="Helical" evidence="8">
    <location>
        <begin position="404"/>
        <end position="423"/>
    </location>
</feature>
<evidence type="ECO:0000313" key="10">
    <source>
        <dbReference type="Proteomes" id="UP001500171"/>
    </source>
</evidence>
<keyword evidence="4" id="KW-0997">Cell inner membrane</keyword>
<feature type="transmembrane region" description="Helical" evidence="8">
    <location>
        <begin position="47"/>
        <end position="65"/>
    </location>
</feature>
<feature type="transmembrane region" description="Helical" evidence="8">
    <location>
        <begin position="301"/>
        <end position="323"/>
    </location>
</feature>
<protein>
    <submittedName>
        <fullName evidence="9">Amino acid permease</fullName>
    </submittedName>
</protein>
<organism evidence="9 10">
    <name type="scientific">Orbus sasakiae</name>
    <dbReference type="NCBI Taxonomy" id="1078475"/>
    <lineage>
        <taxon>Bacteria</taxon>
        <taxon>Pseudomonadati</taxon>
        <taxon>Pseudomonadota</taxon>
        <taxon>Gammaproteobacteria</taxon>
        <taxon>Orbales</taxon>
        <taxon>Orbaceae</taxon>
        <taxon>Orbus</taxon>
    </lineage>
</organism>
<keyword evidence="5 8" id="KW-0812">Transmembrane</keyword>
<dbReference type="PANTHER" id="PTHR35334">
    <property type="entry name" value="SERINE TRANSPORTER"/>
    <property type="match status" value="1"/>
</dbReference>
<keyword evidence="10" id="KW-1185">Reference proteome</keyword>
<dbReference type="RefSeq" id="WP_345487596.1">
    <property type="nucleotide sequence ID" value="NZ_BAABHY010000001.1"/>
</dbReference>
<evidence type="ECO:0000256" key="7">
    <source>
        <dbReference type="ARBA" id="ARBA00023136"/>
    </source>
</evidence>
<feature type="transmembrane region" description="Helical" evidence="8">
    <location>
        <begin position="344"/>
        <end position="369"/>
    </location>
</feature>
<gene>
    <name evidence="9" type="ORF">GCM10023211_00940</name>
</gene>
<keyword evidence="6 8" id="KW-1133">Transmembrane helix</keyword>
<dbReference type="InterPro" id="IPR018227">
    <property type="entry name" value="Amino_acid_transport_2"/>
</dbReference>
<dbReference type="PANTHER" id="PTHR35334:SF5">
    <property type="entry name" value="INNER MEMBRANE TRANSPORT PROTEIN YHJV"/>
    <property type="match status" value="1"/>
</dbReference>
<evidence type="ECO:0000256" key="5">
    <source>
        <dbReference type="ARBA" id="ARBA00022692"/>
    </source>
</evidence>
<evidence type="ECO:0000313" key="9">
    <source>
        <dbReference type="EMBL" id="GAA5103968.1"/>
    </source>
</evidence>
<feature type="transmembrane region" description="Helical" evidence="8">
    <location>
        <begin position="168"/>
        <end position="186"/>
    </location>
</feature>
<feature type="transmembrane region" description="Helical" evidence="8">
    <location>
        <begin position="21"/>
        <end position="41"/>
    </location>
</feature>
<feature type="transmembrane region" description="Helical" evidence="8">
    <location>
        <begin position="139"/>
        <end position="156"/>
    </location>
</feature>
<comment type="subcellular location">
    <subcellularLocation>
        <location evidence="1">Cell inner membrane</location>
        <topology evidence="1">Multi-pass membrane protein</topology>
    </subcellularLocation>
</comment>
<keyword evidence="2" id="KW-0813">Transport</keyword>
<evidence type="ECO:0000256" key="6">
    <source>
        <dbReference type="ARBA" id="ARBA00022989"/>
    </source>
</evidence>
<proteinExistence type="predicted"/>
<evidence type="ECO:0000256" key="2">
    <source>
        <dbReference type="ARBA" id="ARBA00022448"/>
    </source>
</evidence>
<name>A0ABP9N3Y2_9GAMM</name>
<feature type="transmembrane region" description="Helical" evidence="8">
    <location>
        <begin position="206"/>
        <end position="228"/>
    </location>
</feature>